<dbReference type="CDD" id="cd02248">
    <property type="entry name" value="Peptidase_C1A"/>
    <property type="match status" value="1"/>
</dbReference>
<dbReference type="InterPro" id="IPR000668">
    <property type="entry name" value="Peptidase_C1A_C"/>
</dbReference>
<feature type="region of interest" description="Disordered" evidence="4">
    <location>
        <begin position="830"/>
        <end position="857"/>
    </location>
</feature>
<evidence type="ECO:0000259" key="6">
    <source>
        <dbReference type="SMART" id="SM00645"/>
    </source>
</evidence>
<dbReference type="SUPFAM" id="SSF54001">
    <property type="entry name" value="Cysteine proteinases"/>
    <property type="match status" value="1"/>
</dbReference>
<dbReference type="SMART" id="SM00848">
    <property type="entry name" value="Inhibitor_I29"/>
    <property type="match status" value="1"/>
</dbReference>
<dbReference type="SUPFAM" id="SSF57277">
    <property type="entry name" value="Granulin repeat"/>
    <property type="match status" value="1"/>
</dbReference>
<protein>
    <recommendedName>
        <fullName evidence="10">Oryzain alpha chain</fullName>
    </recommendedName>
</protein>
<dbReference type="Gene3D" id="2.10.25.160">
    <property type="entry name" value="Granulin"/>
    <property type="match status" value="1"/>
</dbReference>
<dbReference type="SMART" id="SM00645">
    <property type="entry name" value="Pept_C1"/>
    <property type="match status" value="1"/>
</dbReference>
<gene>
    <name evidence="8" type="ORF">VitviT2T_015216</name>
</gene>
<keyword evidence="1" id="KW-0378">Hydrolase</keyword>
<feature type="region of interest" description="Disordered" evidence="4">
    <location>
        <begin position="894"/>
        <end position="949"/>
    </location>
</feature>
<reference evidence="8 9" key="1">
    <citation type="journal article" date="2023" name="Hortic Res">
        <title>The complete reference genome for grapevine (Vitis vinifera L.) genetics and breeding.</title>
        <authorList>
            <person name="Shi X."/>
            <person name="Cao S."/>
            <person name="Wang X."/>
            <person name="Huang S."/>
            <person name="Wang Y."/>
            <person name="Liu Z."/>
            <person name="Liu W."/>
            <person name="Leng X."/>
            <person name="Peng Y."/>
            <person name="Wang N."/>
            <person name="Wang Y."/>
            <person name="Ma Z."/>
            <person name="Xu X."/>
            <person name="Zhang F."/>
            <person name="Xue H."/>
            <person name="Zhong H."/>
            <person name="Wang Y."/>
            <person name="Zhang K."/>
            <person name="Velt A."/>
            <person name="Avia K."/>
            <person name="Holtgrawe D."/>
            <person name="Grimplet J."/>
            <person name="Matus J.T."/>
            <person name="Ware D."/>
            <person name="Wu X."/>
            <person name="Wang H."/>
            <person name="Liu C."/>
            <person name="Fang Y."/>
            <person name="Rustenholz C."/>
            <person name="Cheng Z."/>
            <person name="Xiao H."/>
            <person name="Zhou Y."/>
        </authorList>
    </citation>
    <scope>NUCLEOTIDE SEQUENCE [LARGE SCALE GENOMIC DNA]</scope>
    <source>
        <strain evidence="9">cv. Pinot noir / PN40024</strain>
        <tissue evidence="8">Leaf</tissue>
    </source>
</reference>
<feature type="compositionally biased region" description="Basic residues" evidence="4">
    <location>
        <begin position="1380"/>
        <end position="1391"/>
    </location>
</feature>
<evidence type="ECO:0000256" key="3">
    <source>
        <dbReference type="ARBA" id="ARBA00023180"/>
    </source>
</evidence>
<dbReference type="PROSITE" id="PS00139">
    <property type="entry name" value="THIOL_PROTEASE_CYS"/>
    <property type="match status" value="1"/>
</dbReference>
<keyword evidence="1" id="KW-0788">Thiol protease</keyword>
<dbReference type="SUPFAM" id="SSF101447">
    <property type="entry name" value="Formin homology 2 domain (FH2 domain)"/>
    <property type="match status" value="1"/>
</dbReference>
<feature type="region of interest" description="Disordered" evidence="4">
    <location>
        <begin position="577"/>
        <end position="613"/>
    </location>
</feature>
<sequence length="1431" mass="159575">MDTYHYTNERYIICRDSRMDGSGTRVPSAQVIYAVANDGLRLEIPECPFGKLIADCWVEPDEGPNCDGHEQPSSKFSVRCRVVILPELYISEICQSIPYYTSTVHAFWKAEGDTQGSLVQQCRQQVSVAACNRLQQLFSTLPEPGNPLVLLEPMESAVHQQQTSNLISQGQIPWNCPSFKNLSRVHLELSPSSADQLAFSAFPPYIEQTEKEKTITGNPVENMGSQKIQLALVLFIWASLACLSSSLPTEFYITGEEFASEERVRELFHLWKERHKRVYKHAEETAKRFEIFKENLKYVIERNSKGHRHTLGMNKFADMSNEEFKEKYLSKIKKPINKKNNYLRRSMQQKKGTASCEAPSSLDWRKKGVVTGIKDQGDCGSCWAFSSTGAMEGINAIVTGDLISLSEQELVDCDTTNYGCEGGYMDYAFEWVISNGGIDSESDYPYTGTDGTCNTTKEDTKVVSIDGYKDVDESDSALLCAAVNQPISVGMDGSALDFQLYTSGIYAGDCSDDPDDIDHAVLIVGYGSEDSEDYWICKNSWGTSWGMEGYFYIKRNTDLPYGECAINAMASYPTKESSSPSPYPSPAVPPPPPPPPSPPPPPPPSPPPPSPGPSPSECGDFSYCPSDETCCCIYEFYDFCLIYGCCEYENAVCCTGTEYCCPSDYPICDVEEGLCLKNQGDYLGVAAKKRKMAKHKFPWTKIEETQKTYQPLEWKRNSKHNQQQKMGKFDFFSTGSPATPLGTASPQRRSAENQLYREFMEGKQLNFSAPLLSVRRISSTLGSSDGQKKKMIENPRPYRQISIPSYIPYSSVDQVTEPVAVPFRWEQIPGRAKDGSEPEPQLHDEELSSTPRVPPGRVFDVIQKPAEIESDNRNIFRPQNETSSLDENFTNLEGLHEEGDSDNDSGSDAYSDAVDSLSPTNSLSLSCSVSGLSGSDGPDVKPSGTFSIDPQTRDLMMNRFLPAAKAMVLETPHYASRKQSVVLEQPRQVKRVISEDTKPSLNKYSTDIIPYYGQYEEEEGRESEDEHDEYDASGNIPGCGLIPRFCLKNSLCLLDPVPGMKVRTRVPKSSARVVKKLSKHAYVRDHDRIVTKNAWDAFRRNQLDYEVQSSKLHEVGNMMTVESNCTYSSDSQATDGSSPHRHSSSGGGISPYRNEAPHSPFHEGMGFLGVPIEVDNFKADRLIFYSQACKNFSEILSPEENKQGPGSVSPIVEKTLYIDSVDVAEFQHPSYSDTKELMDTAGLDFGTLVERRGIEEASSAESSFQDIRCLNISKGGILKLKAPGSVDSLPSSSDIPHINSQEDTLDSFRLDQGLDQEFRSLEFSKGPIDGNLSMNNEQILKADDQVDSNVTFLQSPVPPALPKSPSESWLWRTVSLQKPHQRSKFHPRKQAPKTSSTDTKWETIVKTSKLHYDHVRYSEELIAHVPQLPKT</sequence>
<dbReference type="SMART" id="SM00277">
    <property type="entry name" value="GRAN"/>
    <property type="match status" value="1"/>
</dbReference>
<dbReference type="PROSITE" id="PS00639">
    <property type="entry name" value="THIOL_PROTEASE_HIS"/>
    <property type="match status" value="1"/>
</dbReference>
<evidence type="ECO:0000313" key="8">
    <source>
        <dbReference type="EMBL" id="WJZ96540.1"/>
    </source>
</evidence>
<keyword evidence="2" id="KW-1015">Disulfide bond</keyword>
<feature type="domain" description="Cathepsin propeptide inhibitor" evidence="7">
    <location>
        <begin position="268"/>
        <end position="324"/>
    </location>
</feature>
<evidence type="ECO:0000256" key="2">
    <source>
        <dbReference type="ARBA" id="ARBA00023157"/>
    </source>
</evidence>
<dbReference type="InterPro" id="IPR013201">
    <property type="entry name" value="Prot_inhib_I29"/>
</dbReference>
<feature type="domain" description="Peptidase C1A papain C-terminal" evidence="6">
    <location>
        <begin position="358"/>
        <end position="574"/>
    </location>
</feature>
<evidence type="ECO:0008006" key="10">
    <source>
        <dbReference type="Google" id="ProtNLM"/>
    </source>
</evidence>
<dbReference type="Gene3D" id="3.90.70.10">
    <property type="entry name" value="Cysteine proteinases"/>
    <property type="match status" value="1"/>
</dbReference>
<feature type="compositionally biased region" description="Basic and acidic residues" evidence="4">
    <location>
        <begin position="831"/>
        <end position="846"/>
    </location>
</feature>
<dbReference type="InterPro" id="IPR000169">
    <property type="entry name" value="Pept_cys_AS"/>
</dbReference>
<feature type="region of interest" description="Disordered" evidence="4">
    <location>
        <begin position="1127"/>
        <end position="1156"/>
    </location>
</feature>
<feature type="compositionally biased region" description="Pro residues" evidence="4">
    <location>
        <begin position="581"/>
        <end position="613"/>
    </location>
</feature>
<evidence type="ECO:0000313" key="9">
    <source>
        <dbReference type="Proteomes" id="UP001227230"/>
    </source>
</evidence>
<feature type="compositionally biased region" description="Low complexity" evidence="4">
    <location>
        <begin position="906"/>
        <end position="937"/>
    </location>
</feature>
<proteinExistence type="predicted"/>
<evidence type="ECO:0000256" key="1">
    <source>
        <dbReference type="ARBA" id="ARBA00022807"/>
    </source>
</evidence>
<dbReference type="InterPro" id="IPR000118">
    <property type="entry name" value="Granulin"/>
</dbReference>
<dbReference type="PANTHER" id="PTHR33671:SF3">
    <property type="entry name" value="F28N24.8 PROTEIN"/>
    <property type="match status" value="1"/>
</dbReference>
<dbReference type="InterPro" id="IPR038765">
    <property type="entry name" value="Papain-like_cys_pep_sf"/>
</dbReference>
<dbReference type="Pfam" id="PF05097">
    <property type="entry name" value="DUF688"/>
    <property type="match status" value="1"/>
</dbReference>
<dbReference type="EMBL" id="CP126657">
    <property type="protein sequence ID" value="WJZ96540.1"/>
    <property type="molecule type" value="Genomic_DNA"/>
</dbReference>
<dbReference type="InterPro" id="IPR037277">
    <property type="entry name" value="Granulin_sf"/>
</dbReference>
<dbReference type="PRINTS" id="PR00705">
    <property type="entry name" value="PAPAIN"/>
</dbReference>
<dbReference type="Pfam" id="PF00396">
    <property type="entry name" value="Granulin"/>
    <property type="match status" value="1"/>
</dbReference>
<dbReference type="InterPro" id="IPR025661">
    <property type="entry name" value="Pept_asp_AS"/>
</dbReference>
<dbReference type="Pfam" id="PF00112">
    <property type="entry name" value="Peptidase_C1"/>
    <property type="match status" value="1"/>
</dbReference>
<dbReference type="PROSITE" id="PS00640">
    <property type="entry name" value="THIOL_PROTEASE_ASN"/>
    <property type="match status" value="1"/>
</dbReference>
<dbReference type="InterPro" id="IPR025660">
    <property type="entry name" value="Pept_his_AS"/>
</dbReference>
<dbReference type="InterPro" id="IPR007789">
    <property type="entry name" value="DUF688"/>
</dbReference>
<keyword evidence="9" id="KW-1185">Reference proteome</keyword>
<feature type="domain" description="Granulins" evidence="5">
    <location>
        <begin position="618"/>
        <end position="675"/>
    </location>
</feature>
<organism evidence="8 9">
    <name type="scientific">Vitis vinifera</name>
    <name type="common">Grape</name>
    <dbReference type="NCBI Taxonomy" id="29760"/>
    <lineage>
        <taxon>Eukaryota</taxon>
        <taxon>Viridiplantae</taxon>
        <taxon>Streptophyta</taxon>
        <taxon>Embryophyta</taxon>
        <taxon>Tracheophyta</taxon>
        <taxon>Spermatophyta</taxon>
        <taxon>Magnoliopsida</taxon>
        <taxon>eudicotyledons</taxon>
        <taxon>Gunneridae</taxon>
        <taxon>Pentapetalae</taxon>
        <taxon>rosids</taxon>
        <taxon>Vitales</taxon>
        <taxon>Vitaceae</taxon>
        <taxon>Viteae</taxon>
        <taxon>Vitis</taxon>
    </lineage>
</organism>
<evidence type="ECO:0000259" key="5">
    <source>
        <dbReference type="SMART" id="SM00277"/>
    </source>
</evidence>
<dbReference type="Pfam" id="PF08246">
    <property type="entry name" value="Inhibitor_I29"/>
    <property type="match status" value="1"/>
</dbReference>
<name>A0ABY9CNE4_VITVI</name>
<dbReference type="PANTHER" id="PTHR33671">
    <property type="entry name" value="N-METHYLTRANSFERASE, PUTATIVE (DUF688)-RELATED"/>
    <property type="match status" value="1"/>
</dbReference>
<accession>A0ABY9CNE4</accession>
<evidence type="ECO:0000259" key="7">
    <source>
        <dbReference type="SMART" id="SM00848"/>
    </source>
</evidence>
<keyword evidence="3" id="KW-0325">Glycoprotein</keyword>
<evidence type="ECO:0000256" key="4">
    <source>
        <dbReference type="SAM" id="MobiDB-lite"/>
    </source>
</evidence>
<feature type="region of interest" description="Disordered" evidence="4">
    <location>
        <begin position="1380"/>
        <end position="1400"/>
    </location>
</feature>
<dbReference type="Proteomes" id="UP001227230">
    <property type="component" value="Chromosome 10"/>
</dbReference>
<dbReference type="InterPro" id="IPR039417">
    <property type="entry name" value="Peptidase_C1A_papain-like"/>
</dbReference>
<keyword evidence="1" id="KW-0645">Protease</keyword>